<dbReference type="HAMAP" id="MF_00100_B">
    <property type="entry name" value="IF_2_B"/>
    <property type="match status" value="1"/>
</dbReference>
<dbReference type="InterPro" id="IPR000178">
    <property type="entry name" value="TF_IF2_bacterial-like"/>
</dbReference>
<comment type="function">
    <text evidence="9">One of the essential components for the initiation of protein synthesis. Protects formylmethionyl-tRNA from spontaneous hydrolysis and promotes its binding to the 30S ribosomal subunits. Also involved in the hydrolysis of GTP during the formation of the 70S ribosomal complex.</text>
</comment>
<dbReference type="GO" id="GO:0005525">
    <property type="term" value="F:GTP binding"/>
    <property type="evidence" value="ECO:0007669"/>
    <property type="project" value="UniProtKB-KW"/>
</dbReference>
<dbReference type="InterPro" id="IPR005225">
    <property type="entry name" value="Small_GTP-bd"/>
</dbReference>
<dbReference type="CDD" id="cd01887">
    <property type="entry name" value="IF2_eIF5B"/>
    <property type="match status" value="1"/>
</dbReference>
<feature type="domain" description="Tr-type G" evidence="12">
    <location>
        <begin position="142"/>
        <end position="315"/>
    </location>
</feature>
<reference evidence="13" key="1">
    <citation type="journal article" date="2020" name="Stud. Mycol.">
        <title>101 Dothideomycetes genomes: a test case for predicting lifestyles and emergence of pathogens.</title>
        <authorList>
            <person name="Haridas S."/>
            <person name="Albert R."/>
            <person name="Binder M."/>
            <person name="Bloem J."/>
            <person name="Labutti K."/>
            <person name="Salamov A."/>
            <person name="Andreopoulos B."/>
            <person name="Baker S."/>
            <person name="Barry K."/>
            <person name="Bills G."/>
            <person name="Bluhm B."/>
            <person name="Cannon C."/>
            <person name="Castanera R."/>
            <person name="Culley D."/>
            <person name="Daum C."/>
            <person name="Ezra D."/>
            <person name="Gonzalez J."/>
            <person name="Henrissat B."/>
            <person name="Kuo A."/>
            <person name="Liang C."/>
            <person name="Lipzen A."/>
            <person name="Lutzoni F."/>
            <person name="Magnuson J."/>
            <person name="Mondo S."/>
            <person name="Nolan M."/>
            <person name="Ohm R."/>
            <person name="Pangilinan J."/>
            <person name="Park H.-J."/>
            <person name="Ramirez L."/>
            <person name="Alfaro M."/>
            <person name="Sun H."/>
            <person name="Tritt A."/>
            <person name="Yoshinaga Y."/>
            <person name="Zwiers L.-H."/>
            <person name="Turgeon B."/>
            <person name="Goodwin S."/>
            <person name="Spatafora J."/>
            <person name="Crous P."/>
            <person name="Grigoriev I."/>
        </authorList>
    </citation>
    <scope>NUCLEOTIDE SEQUENCE</scope>
    <source>
        <strain evidence="13">CBS 113979</strain>
    </source>
</reference>
<proteinExistence type="inferred from homology"/>
<accession>A0A6G1H574</accession>
<keyword evidence="4" id="KW-0547">Nucleotide-binding</keyword>
<dbReference type="FunFam" id="2.40.30.10:FF:000008">
    <property type="entry name" value="Translation initiation factor IF-2"/>
    <property type="match status" value="1"/>
</dbReference>
<dbReference type="FunFam" id="3.40.50.300:FF:000019">
    <property type="entry name" value="Translation initiation factor IF-2"/>
    <property type="match status" value="1"/>
</dbReference>
<dbReference type="AlphaFoldDB" id="A0A6G1H574"/>
<dbReference type="SUPFAM" id="SSF50447">
    <property type="entry name" value="Translation proteins"/>
    <property type="match status" value="2"/>
</dbReference>
<evidence type="ECO:0000256" key="9">
    <source>
        <dbReference type="ARBA" id="ARBA00025162"/>
    </source>
</evidence>
<dbReference type="PANTHER" id="PTHR43381:SF20">
    <property type="entry name" value="TRANSLATION INITIATION FACTOR IF-2, MITOCHONDRIAL"/>
    <property type="match status" value="1"/>
</dbReference>
<dbReference type="CDD" id="cd03702">
    <property type="entry name" value="IF2_mtIF2_II"/>
    <property type="match status" value="1"/>
</dbReference>
<keyword evidence="6" id="KW-0809">Transit peptide</keyword>
<evidence type="ECO:0000256" key="10">
    <source>
        <dbReference type="ARBA" id="ARBA00044200"/>
    </source>
</evidence>
<keyword evidence="7" id="KW-0496">Mitochondrion</keyword>
<gene>
    <name evidence="13" type="ORF">K402DRAFT_329163</name>
</gene>
<evidence type="ECO:0000256" key="7">
    <source>
        <dbReference type="ARBA" id="ARBA00023128"/>
    </source>
</evidence>
<evidence type="ECO:0000256" key="8">
    <source>
        <dbReference type="ARBA" id="ARBA00023134"/>
    </source>
</evidence>
<evidence type="ECO:0000256" key="4">
    <source>
        <dbReference type="ARBA" id="ARBA00022741"/>
    </source>
</evidence>
<organism evidence="13 14">
    <name type="scientific">Aulographum hederae CBS 113979</name>
    <dbReference type="NCBI Taxonomy" id="1176131"/>
    <lineage>
        <taxon>Eukaryota</taxon>
        <taxon>Fungi</taxon>
        <taxon>Dikarya</taxon>
        <taxon>Ascomycota</taxon>
        <taxon>Pezizomycotina</taxon>
        <taxon>Dothideomycetes</taxon>
        <taxon>Pleosporomycetidae</taxon>
        <taxon>Aulographales</taxon>
        <taxon>Aulographaceae</taxon>
    </lineage>
</organism>
<evidence type="ECO:0000259" key="12">
    <source>
        <dbReference type="PROSITE" id="PS51722"/>
    </source>
</evidence>
<dbReference type="NCBIfam" id="TIGR00231">
    <property type="entry name" value="small_GTP"/>
    <property type="match status" value="1"/>
</dbReference>
<dbReference type="GO" id="GO:0003924">
    <property type="term" value="F:GTPase activity"/>
    <property type="evidence" value="ECO:0007669"/>
    <property type="project" value="InterPro"/>
</dbReference>
<dbReference type="InterPro" id="IPR053905">
    <property type="entry name" value="EF-G-like_DII"/>
</dbReference>
<dbReference type="InterPro" id="IPR006847">
    <property type="entry name" value="IF2_N"/>
</dbReference>
<dbReference type="InterPro" id="IPR023115">
    <property type="entry name" value="TIF_IF2_dom3"/>
</dbReference>
<dbReference type="InterPro" id="IPR009000">
    <property type="entry name" value="Transl_B-barrel_sf"/>
</dbReference>
<protein>
    <recommendedName>
        <fullName evidence="10">Translation initiation factor IF-2, mitochondrial</fullName>
    </recommendedName>
</protein>
<dbReference type="Pfam" id="PF00009">
    <property type="entry name" value="GTP_EFTU"/>
    <property type="match status" value="1"/>
</dbReference>
<dbReference type="InterPro" id="IPR027417">
    <property type="entry name" value="P-loop_NTPase"/>
</dbReference>
<keyword evidence="14" id="KW-1185">Reference proteome</keyword>
<evidence type="ECO:0000256" key="1">
    <source>
        <dbReference type="ARBA" id="ARBA00004173"/>
    </source>
</evidence>
<keyword evidence="3 13" id="KW-0396">Initiation factor</keyword>
<dbReference type="Gene3D" id="3.40.50.300">
    <property type="entry name" value="P-loop containing nucleotide triphosphate hydrolases"/>
    <property type="match status" value="1"/>
</dbReference>
<name>A0A6G1H574_9PEZI</name>
<dbReference type="PROSITE" id="PS51722">
    <property type="entry name" value="G_TR_2"/>
    <property type="match status" value="1"/>
</dbReference>
<dbReference type="SUPFAM" id="SSF52540">
    <property type="entry name" value="P-loop containing nucleoside triphosphate hydrolases"/>
    <property type="match status" value="1"/>
</dbReference>
<dbReference type="GO" id="GO:0003743">
    <property type="term" value="F:translation initiation factor activity"/>
    <property type="evidence" value="ECO:0007669"/>
    <property type="project" value="UniProtKB-KW"/>
</dbReference>
<evidence type="ECO:0000256" key="11">
    <source>
        <dbReference type="SAM" id="MobiDB-lite"/>
    </source>
</evidence>
<dbReference type="Gene3D" id="2.40.30.10">
    <property type="entry name" value="Translation factors"/>
    <property type="match status" value="2"/>
</dbReference>
<comment type="subcellular location">
    <subcellularLocation>
        <location evidence="1">Mitochondrion</location>
    </subcellularLocation>
</comment>
<evidence type="ECO:0000313" key="14">
    <source>
        <dbReference type="Proteomes" id="UP000800041"/>
    </source>
</evidence>
<feature type="region of interest" description="Disordered" evidence="11">
    <location>
        <begin position="1"/>
        <end position="31"/>
    </location>
</feature>
<dbReference type="FunFam" id="2.40.30.10:FF:000007">
    <property type="entry name" value="Translation initiation factor IF-2"/>
    <property type="match status" value="1"/>
</dbReference>
<dbReference type="PANTHER" id="PTHR43381">
    <property type="entry name" value="TRANSLATION INITIATION FACTOR IF-2-RELATED"/>
    <property type="match status" value="1"/>
</dbReference>
<dbReference type="InterPro" id="IPR036925">
    <property type="entry name" value="TIF_IF2_dom3_sf"/>
</dbReference>
<keyword evidence="8" id="KW-0342">GTP-binding</keyword>
<dbReference type="OrthoDB" id="361630at2759"/>
<dbReference type="GO" id="GO:0005739">
    <property type="term" value="C:mitochondrion"/>
    <property type="evidence" value="ECO:0007669"/>
    <property type="project" value="UniProtKB-SubCell"/>
</dbReference>
<evidence type="ECO:0000256" key="5">
    <source>
        <dbReference type="ARBA" id="ARBA00022917"/>
    </source>
</evidence>
<dbReference type="InterPro" id="IPR015760">
    <property type="entry name" value="TIF_IF2"/>
</dbReference>
<dbReference type="Pfam" id="PF11987">
    <property type="entry name" value="IF-2"/>
    <property type="match status" value="1"/>
</dbReference>
<dbReference type="SUPFAM" id="SSF52156">
    <property type="entry name" value="Initiation factor IF2/eIF5b, domain 3"/>
    <property type="match status" value="1"/>
</dbReference>
<dbReference type="PROSITE" id="PS01176">
    <property type="entry name" value="IF2"/>
    <property type="match status" value="1"/>
</dbReference>
<dbReference type="FunFam" id="3.40.50.10050:FF:000001">
    <property type="entry name" value="Translation initiation factor IF-2"/>
    <property type="match status" value="1"/>
</dbReference>
<dbReference type="EMBL" id="ML977149">
    <property type="protein sequence ID" value="KAF1988376.1"/>
    <property type="molecule type" value="Genomic_DNA"/>
</dbReference>
<dbReference type="InterPro" id="IPR044145">
    <property type="entry name" value="IF2_II"/>
</dbReference>
<evidence type="ECO:0000256" key="2">
    <source>
        <dbReference type="ARBA" id="ARBA00007733"/>
    </source>
</evidence>
<dbReference type="Pfam" id="PF04760">
    <property type="entry name" value="IF2_N"/>
    <property type="match status" value="1"/>
</dbReference>
<evidence type="ECO:0000256" key="3">
    <source>
        <dbReference type="ARBA" id="ARBA00022540"/>
    </source>
</evidence>
<evidence type="ECO:0000313" key="13">
    <source>
        <dbReference type="EMBL" id="KAF1988376.1"/>
    </source>
</evidence>
<keyword evidence="5" id="KW-0648">Protein biosynthesis</keyword>
<comment type="similarity">
    <text evidence="2">Belongs to the TRAFAC class translation factor GTPase superfamily. Classic translation factor GTPase family. IF-2 subfamily.</text>
</comment>
<dbReference type="Pfam" id="PF22042">
    <property type="entry name" value="EF-G_D2"/>
    <property type="match status" value="1"/>
</dbReference>
<dbReference type="CDD" id="cd03692">
    <property type="entry name" value="mtIF2_IVc"/>
    <property type="match status" value="1"/>
</dbReference>
<dbReference type="Proteomes" id="UP000800041">
    <property type="component" value="Unassembled WGS sequence"/>
</dbReference>
<dbReference type="Gene3D" id="3.40.50.10050">
    <property type="entry name" value="Translation initiation factor IF- 2, domain 3"/>
    <property type="match status" value="1"/>
</dbReference>
<dbReference type="InterPro" id="IPR000795">
    <property type="entry name" value="T_Tr_GTP-bd_dom"/>
</dbReference>
<sequence>MHSRERAPRRRKEGRNSRHDDEEEGNFRGGKYEDDLVDYYTKAQRKKHAKEKQSTVAPTPIHLPEFITVANLANALRVRSEDFSRKLRQLGFDEVGPDYILNAENAGLISMEYGFEPQVEAEEEDEDLYPEPVPDDTSLLPSRPPIVTIMGHVDHGKTTILDYLRKTSVAATEYGGITQHIGAFSVNLESGRTITFLDTPGHSAFLSMRQRGANVTDIVILVVAADDSVMPQTIEAIKHSKAAGVPIIVAINKMDKEDAQPDRVKQDLARYGVEVEDFGGETQAIPVSGKTGLGMEELEEATVLLSEVLDHRAPRDGNVEGWILETTTRKAGRVATVLVRRGTLRVGQILVAGTTWAKVRTLKNEAGVDVAEAGPGTPVEVDGWRDQPVAGDEALQADSEQHADAVTRYRQAKVEQSRAADDVEHINEARRLEQDKREMEAAAAERADQIANGLITEEEAQETPKEEASGPKEVHFIIKGDVSGSVEAVINSVTSVGNQEVVPRILRSGVGPVSQTDVEHASISKGHILAFNVPVEPLVRSQAERKGVAISSQTIIYRVVEDVKSTLSEYLTPKVTQRVTGEAEVLQTFEISLKKQKKLVIAGSRVKNGLINVNSRVRVIRGGEVVHDGILSSLKNVKKDVSEMRKGTDCGIGIDEFEDFLPGDNLQCYEVKSEKRTL</sequence>
<evidence type="ECO:0000256" key="6">
    <source>
        <dbReference type="ARBA" id="ARBA00022946"/>
    </source>
</evidence>